<keyword evidence="8" id="KW-1185">Reference proteome</keyword>
<dbReference type="SUPFAM" id="SSF52833">
    <property type="entry name" value="Thioredoxin-like"/>
    <property type="match status" value="1"/>
</dbReference>
<dbReference type="PROSITE" id="PS51352">
    <property type="entry name" value="THIOREDOXIN_2"/>
    <property type="match status" value="1"/>
</dbReference>
<proteinExistence type="predicted"/>
<dbReference type="Pfam" id="PF13905">
    <property type="entry name" value="Thioredoxin_8"/>
    <property type="match status" value="1"/>
</dbReference>
<dbReference type="PANTHER" id="PTHR42852:SF6">
    <property type="entry name" value="THIOL:DISULFIDE INTERCHANGE PROTEIN DSBE"/>
    <property type="match status" value="1"/>
</dbReference>
<name>A0A0X3APQ9_9FLAO</name>
<evidence type="ECO:0000256" key="2">
    <source>
        <dbReference type="ARBA" id="ARBA00022748"/>
    </source>
</evidence>
<reference evidence="7 8" key="1">
    <citation type="submission" date="2016-01" db="EMBL/GenBank/DDBJ databases">
        <authorList>
            <person name="McClelland M."/>
            <person name="Jain A."/>
            <person name="Saraogi P."/>
            <person name="Mendelson R."/>
            <person name="Westerman R."/>
            <person name="SanMiguel P."/>
            <person name="Csonka L."/>
        </authorList>
    </citation>
    <scope>NUCLEOTIDE SEQUENCE [LARGE SCALE GENOMIC DNA]</scope>
    <source>
        <strain evidence="7 8">R-53146</strain>
    </source>
</reference>
<dbReference type="AlphaFoldDB" id="A0A0X3APQ9"/>
<gene>
    <name evidence="7" type="ORF">Ga0061079_10586</name>
</gene>
<dbReference type="Proteomes" id="UP000182761">
    <property type="component" value="Unassembled WGS sequence"/>
</dbReference>
<evidence type="ECO:0000313" key="7">
    <source>
        <dbReference type="EMBL" id="CVK16127.1"/>
    </source>
</evidence>
<organism evidence="7 8">
    <name type="scientific">Apibacter mensalis</name>
    <dbReference type="NCBI Taxonomy" id="1586267"/>
    <lineage>
        <taxon>Bacteria</taxon>
        <taxon>Pseudomonadati</taxon>
        <taxon>Bacteroidota</taxon>
        <taxon>Flavobacteriia</taxon>
        <taxon>Flavobacteriales</taxon>
        <taxon>Weeksellaceae</taxon>
        <taxon>Apibacter</taxon>
    </lineage>
</organism>
<evidence type="ECO:0000256" key="1">
    <source>
        <dbReference type="ARBA" id="ARBA00004196"/>
    </source>
</evidence>
<dbReference type="RefSeq" id="WP_055425337.1">
    <property type="nucleotide sequence ID" value="NZ_FCOR01000005.1"/>
</dbReference>
<sequence>MKKKLFTSLYLLISIISQAQFTFRGTISNYSNKRVLVKINRAFDDILIGNTITNSLGSFSIPIKEKYSGIIEISLLDAKKNYIFISDNTDIDFNATITTDDEFIINTSGNQINDRYQNYLNYDLKKNSILAQLQNITFYYNSKDEFYLPLKNEIQRISVMKEPDVSEFSFLSYYIKTSNLIKNTEIGTGDAISNKNLILNHFKNAGQEFETSGLGKSLLYNYFKLSVFGASTQKDWENKIDKAIEVLLDEVGEETSRGQELLSATINFLNGYGMENLSDKYMKRAESLTCEINPELKETIKNNNSIKEGKIIPNIKFTHKLNGKYAYLYDIKSKYKLIMVWASWCSHCQQEMPFVKQFYDNFKKLGGEIIGLSVDYNKDDWQNAIKETSWLNDSDLLYWDSSFVKLLNITGTPTLFLVDQKNKILKITSKISEINQLIK</sequence>
<keyword evidence="4" id="KW-0676">Redox-active center</keyword>
<keyword evidence="2" id="KW-0201">Cytochrome c-type biogenesis</keyword>
<comment type="subcellular location">
    <subcellularLocation>
        <location evidence="1">Cell envelope</location>
    </subcellularLocation>
</comment>
<feature type="domain" description="Thioredoxin" evidence="6">
    <location>
        <begin position="306"/>
        <end position="439"/>
    </location>
</feature>
<evidence type="ECO:0000256" key="3">
    <source>
        <dbReference type="ARBA" id="ARBA00023157"/>
    </source>
</evidence>
<dbReference type="GO" id="GO:0030313">
    <property type="term" value="C:cell envelope"/>
    <property type="evidence" value="ECO:0007669"/>
    <property type="project" value="UniProtKB-SubCell"/>
</dbReference>
<dbReference type="GO" id="GO:0017004">
    <property type="term" value="P:cytochrome complex assembly"/>
    <property type="evidence" value="ECO:0007669"/>
    <property type="project" value="UniProtKB-KW"/>
</dbReference>
<dbReference type="InterPro" id="IPR036249">
    <property type="entry name" value="Thioredoxin-like_sf"/>
</dbReference>
<dbReference type="CDD" id="cd02966">
    <property type="entry name" value="TlpA_like_family"/>
    <property type="match status" value="1"/>
</dbReference>
<evidence type="ECO:0000256" key="5">
    <source>
        <dbReference type="SAM" id="SignalP"/>
    </source>
</evidence>
<dbReference type="Gene3D" id="3.40.30.10">
    <property type="entry name" value="Glutaredoxin"/>
    <property type="match status" value="1"/>
</dbReference>
<keyword evidence="5" id="KW-0732">Signal</keyword>
<evidence type="ECO:0000256" key="4">
    <source>
        <dbReference type="ARBA" id="ARBA00023284"/>
    </source>
</evidence>
<feature type="signal peptide" evidence="5">
    <location>
        <begin position="1"/>
        <end position="19"/>
    </location>
</feature>
<dbReference type="OrthoDB" id="6399635at2"/>
<dbReference type="PANTHER" id="PTHR42852">
    <property type="entry name" value="THIOL:DISULFIDE INTERCHANGE PROTEIN DSBE"/>
    <property type="match status" value="1"/>
</dbReference>
<dbReference type="InterPro" id="IPR050553">
    <property type="entry name" value="Thioredoxin_ResA/DsbE_sf"/>
</dbReference>
<evidence type="ECO:0000259" key="6">
    <source>
        <dbReference type="PROSITE" id="PS51352"/>
    </source>
</evidence>
<protein>
    <submittedName>
        <fullName evidence="7">Thiol-disulfide isomerase or thioredoxin</fullName>
    </submittedName>
</protein>
<accession>A0A0X3APQ9</accession>
<dbReference type="InterPro" id="IPR012336">
    <property type="entry name" value="Thioredoxin-like_fold"/>
</dbReference>
<dbReference type="GO" id="GO:0016853">
    <property type="term" value="F:isomerase activity"/>
    <property type="evidence" value="ECO:0007669"/>
    <property type="project" value="UniProtKB-KW"/>
</dbReference>
<dbReference type="EMBL" id="FCOR01000005">
    <property type="protein sequence ID" value="CVK16127.1"/>
    <property type="molecule type" value="Genomic_DNA"/>
</dbReference>
<feature type="chain" id="PRO_5007049781" evidence="5">
    <location>
        <begin position="20"/>
        <end position="439"/>
    </location>
</feature>
<keyword evidence="3" id="KW-1015">Disulfide bond</keyword>
<evidence type="ECO:0000313" key="8">
    <source>
        <dbReference type="Proteomes" id="UP000182761"/>
    </source>
</evidence>
<dbReference type="STRING" id="1586267.GCA_001418685_00971"/>
<dbReference type="InterPro" id="IPR013766">
    <property type="entry name" value="Thioredoxin_domain"/>
</dbReference>
<keyword evidence="7" id="KW-0413">Isomerase</keyword>